<proteinExistence type="predicted"/>
<evidence type="ECO:0000256" key="2">
    <source>
        <dbReference type="SAM" id="Phobius"/>
    </source>
</evidence>
<feature type="region of interest" description="Disordered" evidence="1">
    <location>
        <begin position="76"/>
        <end position="96"/>
    </location>
</feature>
<dbReference type="EMBL" id="JASPKZ010005681">
    <property type="protein sequence ID" value="KAJ9588441.1"/>
    <property type="molecule type" value="Genomic_DNA"/>
</dbReference>
<dbReference type="AlphaFoldDB" id="A0AAD7ZXC9"/>
<keyword evidence="2" id="KW-0812">Transmembrane</keyword>
<accession>A0AAD7ZXC9</accession>
<evidence type="ECO:0000313" key="3">
    <source>
        <dbReference type="EMBL" id="KAJ9588441.1"/>
    </source>
</evidence>
<reference evidence="3" key="1">
    <citation type="journal article" date="2023" name="IScience">
        <title>Live-bearing cockroach genome reveals convergent evolutionary mechanisms linked to viviparity in insects and beyond.</title>
        <authorList>
            <person name="Fouks B."/>
            <person name="Harrison M.C."/>
            <person name="Mikhailova A.A."/>
            <person name="Marchal E."/>
            <person name="English S."/>
            <person name="Carruthers M."/>
            <person name="Jennings E.C."/>
            <person name="Chiamaka E.L."/>
            <person name="Frigard R.A."/>
            <person name="Pippel M."/>
            <person name="Attardo G.M."/>
            <person name="Benoit J.B."/>
            <person name="Bornberg-Bauer E."/>
            <person name="Tobe S.S."/>
        </authorList>
    </citation>
    <scope>NUCLEOTIDE SEQUENCE</scope>
    <source>
        <strain evidence="3">Stay&amp;Tobe</strain>
    </source>
</reference>
<keyword evidence="2" id="KW-0472">Membrane</keyword>
<dbReference type="Proteomes" id="UP001233999">
    <property type="component" value="Unassembled WGS sequence"/>
</dbReference>
<evidence type="ECO:0000256" key="1">
    <source>
        <dbReference type="SAM" id="MobiDB-lite"/>
    </source>
</evidence>
<comment type="caution">
    <text evidence="3">The sequence shown here is derived from an EMBL/GenBank/DDBJ whole genome shotgun (WGS) entry which is preliminary data.</text>
</comment>
<organism evidence="3 4">
    <name type="scientific">Diploptera punctata</name>
    <name type="common">Pacific beetle cockroach</name>
    <dbReference type="NCBI Taxonomy" id="6984"/>
    <lineage>
        <taxon>Eukaryota</taxon>
        <taxon>Metazoa</taxon>
        <taxon>Ecdysozoa</taxon>
        <taxon>Arthropoda</taxon>
        <taxon>Hexapoda</taxon>
        <taxon>Insecta</taxon>
        <taxon>Pterygota</taxon>
        <taxon>Neoptera</taxon>
        <taxon>Polyneoptera</taxon>
        <taxon>Dictyoptera</taxon>
        <taxon>Blattodea</taxon>
        <taxon>Blaberoidea</taxon>
        <taxon>Blaberidae</taxon>
        <taxon>Diplopterinae</taxon>
        <taxon>Diploptera</taxon>
    </lineage>
</organism>
<protein>
    <submittedName>
        <fullName evidence="3">Uncharacterized protein</fullName>
    </submittedName>
</protein>
<name>A0AAD7ZXC9_DIPPU</name>
<gene>
    <name evidence="3" type="ORF">L9F63_018174</name>
</gene>
<sequence length="96" mass="12013">MLPLFFWRWTHIRNWTGMSSNNWDSRKFRNVSKTRQFRRRKFFVVYPSLLFFTSPSFVSQLYIRPRSFFNVQRRPGFKMQKRKKKHRNLDGIYSLK</sequence>
<reference evidence="3" key="2">
    <citation type="submission" date="2023-05" db="EMBL/GenBank/DDBJ databases">
        <authorList>
            <person name="Fouks B."/>
        </authorList>
    </citation>
    <scope>NUCLEOTIDE SEQUENCE</scope>
    <source>
        <strain evidence="3">Stay&amp;Tobe</strain>
        <tissue evidence="3">Testes</tissue>
    </source>
</reference>
<feature type="transmembrane region" description="Helical" evidence="2">
    <location>
        <begin position="42"/>
        <end position="63"/>
    </location>
</feature>
<feature type="compositionally biased region" description="Basic residues" evidence="1">
    <location>
        <begin position="76"/>
        <end position="87"/>
    </location>
</feature>
<keyword evidence="2" id="KW-1133">Transmembrane helix</keyword>
<evidence type="ECO:0000313" key="4">
    <source>
        <dbReference type="Proteomes" id="UP001233999"/>
    </source>
</evidence>
<keyword evidence="4" id="KW-1185">Reference proteome</keyword>